<keyword evidence="2" id="KW-1185">Reference proteome</keyword>
<dbReference type="EMBL" id="JADCNL010000008">
    <property type="protein sequence ID" value="KAG0469513.1"/>
    <property type="molecule type" value="Genomic_DNA"/>
</dbReference>
<proteinExistence type="predicted"/>
<protein>
    <submittedName>
        <fullName evidence="1">Uncharacterized protein</fullName>
    </submittedName>
</protein>
<gene>
    <name evidence="1" type="ORF">HPP92_016213</name>
</gene>
<evidence type="ECO:0000313" key="2">
    <source>
        <dbReference type="Proteomes" id="UP000636800"/>
    </source>
</evidence>
<dbReference type="AlphaFoldDB" id="A0A835QDP5"/>
<sequence length="76" mass="8436">MSKQYGPLMQLRFGSFPVVGSSVKILYFLRPTTWLSPGRPTTNAGKHTAYFLRHHVVPICVAPTGGKLRKMYDGAV</sequence>
<accession>A0A835QDP5</accession>
<reference evidence="1 2" key="1">
    <citation type="journal article" date="2020" name="Nat. Food">
        <title>A phased Vanilla planifolia genome enables genetic improvement of flavour and production.</title>
        <authorList>
            <person name="Hasing T."/>
            <person name="Tang H."/>
            <person name="Brym M."/>
            <person name="Khazi F."/>
            <person name="Huang T."/>
            <person name="Chambers A.H."/>
        </authorList>
    </citation>
    <scope>NUCLEOTIDE SEQUENCE [LARGE SCALE GENOMIC DNA]</scope>
    <source>
        <tissue evidence="1">Leaf</tissue>
    </source>
</reference>
<name>A0A835QDP5_VANPL</name>
<organism evidence="1 2">
    <name type="scientific">Vanilla planifolia</name>
    <name type="common">Vanilla</name>
    <dbReference type="NCBI Taxonomy" id="51239"/>
    <lineage>
        <taxon>Eukaryota</taxon>
        <taxon>Viridiplantae</taxon>
        <taxon>Streptophyta</taxon>
        <taxon>Embryophyta</taxon>
        <taxon>Tracheophyta</taxon>
        <taxon>Spermatophyta</taxon>
        <taxon>Magnoliopsida</taxon>
        <taxon>Liliopsida</taxon>
        <taxon>Asparagales</taxon>
        <taxon>Orchidaceae</taxon>
        <taxon>Vanilloideae</taxon>
        <taxon>Vanilleae</taxon>
        <taxon>Vanilla</taxon>
    </lineage>
</organism>
<evidence type="ECO:0000313" key="1">
    <source>
        <dbReference type="EMBL" id="KAG0469513.1"/>
    </source>
</evidence>
<dbReference type="Proteomes" id="UP000636800">
    <property type="component" value="Unassembled WGS sequence"/>
</dbReference>
<comment type="caution">
    <text evidence="1">The sequence shown here is derived from an EMBL/GenBank/DDBJ whole genome shotgun (WGS) entry which is preliminary data.</text>
</comment>
<dbReference type="OrthoDB" id="641315at2759"/>